<organism evidence="1">
    <name type="scientific">Oryza punctata</name>
    <name type="common">Red rice</name>
    <dbReference type="NCBI Taxonomy" id="4537"/>
    <lineage>
        <taxon>Eukaryota</taxon>
        <taxon>Viridiplantae</taxon>
        <taxon>Streptophyta</taxon>
        <taxon>Embryophyta</taxon>
        <taxon>Tracheophyta</taxon>
        <taxon>Spermatophyta</taxon>
        <taxon>Magnoliopsida</taxon>
        <taxon>Liliopsida</taxon>
        <taxon>Poales</taxon>
        <taxon>Poaceae</taxon>
        <taxon>BOP clade</taxon>
        <taxon>Oryzoideae</taxon>
        <taxon>Oryzeae</taxon>
        <taxon>Oryzinae</taxon>
        <taxon>Oryza</taxon>
    </lineage>
</organism>
<dbReference type="AlphaFoldDB" id="A0A0E0KHE0"/>
<proteinExistence type="predicted"/>
<sequence>MKDFYRFDNYLMFNPTIYINPLRDLQNPNPTRLGKGKRDHFYEAGALHIHCQEDFVMRYKIIILLAISMSDNKYQVIKLPMNTDICQYKNHFLGRSMRGVKKSEYKMIVHGYCTTRTTLEIPVKMTSMTIMKLTRCTSVRKYCYEYDSASYKNQCEDIKKDVLVRVNKFEWDSDNDDILDTGNPNEGGCRGFLSILGFHPYKEVQNLASMFPKPYDDLYIPGIMIQWWNRSGSPVKTPSNLILLNKLIINFL</sequence>
<dbReference type="Proteomes" id="UP000026962">
    <property type="component" value="Chromosome 3"/>
</dbReference>
<dbReference type="Gramene" id="OPUNC03G26850.1">
    <property type="protein sequence ID" value="OPUNC03G26850.1"/>
    <property type="gene ID" value="OPUNC03G26850"/>
</dbReference>
<reference evidence="1" key="2">
    <citation type="submission" date="2018-05" db="EMBL/GenBank/DDBJ databases">
        <title>OpunRS2 (Oryza punctata Reference Sequence Version 2).</title>
        <authorList>
            <person name="Zhang J."/>
            <person name="Kudrna D."/>
            <person name="Lee S."/>
            <person name="Talag J."/>
            <person name="Welchert J."/>
            <person name="Wing R.A."/>
        </authorList>
    </citation>
    <scope>NUCLEOTIDE SEQUENCE [LARGE SCALE GENOMIC DNA]</scope>
</reference>
<dbReference type="STRING" id="4537.A0A0E0KHE0"/>
<dbReference type="EnsemblPlants" id="OPUNC03G26850.1">
    <property type="protein sequence ID" value="OPUNC03G26850.1"/>
    <property type="gene ID" value="OPUNC03G26850"/>
</dbReference>
<keyword evidence="2" id="KW-1185">Reference proteome</keyword>
<reference evidence="1" key="1">
    <citation type="submission" date="2015-04" db="UniProtKB">
        <authorList>
            <consortium name="EnsemblPlants"/>
        </authorList>
    </citation>
    <scope>IDENTIFICATION</scope>
</reference>
<dbReference type="PANTHER" id="PTHR34591">
    <property type="entry name" value="OS03G0653100 PROTEIN-RELATED"/>
    <property type="match status" value="1"/>
</dbReference>
<accession>A0A0E0KHE0</accession>
<name>A0A0E0KHE0_ORYPU</name>
<dbReference type="HOGENOM" id="CLU_1104237_0_0_1"/>
<evidence type="ECO:0000313" key="1">
    <source>
        <dbReference type="EnsemblPlants" id="OPUNC03G26850.1"/>
    </source>
</evidence>
<protein>
    <submittedName>
        <fullName evidence="1">Uncharacterized protein</fullName>
    </submittedName>
</protein>
<evidence type="ECO:0000313" key="2">
    <source>
        <dbReference type="Proteomes" id="UP000026962"/>
    </source>
</evidence>